<keyword evidence="7" id="KW-1185">Reference proteome</keyword>
<proteinExistence type="predicted"/>
<dbReference type="EMBL" id="FWFK01000007">
    <property type="protein sequence ID" value="SLN69794.1"/>
    <property type="molecule type" value="Genomic_DNA"/>
</dbReference>
<evidence type="ECO:0000313" key="7">
    <source>
        <dbReference type="Proteomes" id="UP000193570"/>
    </source>
</evidence>
<dbReference type="Proteomes" id="UP000193570">
    <property type="component" value="Unassembled WGS sequence"/>
</dbReference>
<dbReference type="Pfam" id="PF04357">
    <property type="entry name" value="TamB"/>
    <property type="match status" value="1"/>
</dbReference>
<organism evidence="6 7">
    <name type="scientific">Roseivivax jejudonensis</name>
    <dbReference type="NCBI Taxonomy" id="1529041"/>
    <lineage>
        <taxon>Bacteria</taxon>
        <taxon>Pseudomonadati</taxon>
        <taxon>Pseudomonadota</taxon>
        <taxon>Alphaproteobacteria</taxon>
        <taxon>Rhodobacterales</taxon>
        <taxon>Roseobacteraceae</taxon>
        <taxon>Roseivivax</taxon>
    </lineage>
</organism>
<accession>A0A1X7A402</accession>
<feature type="domain" description="Translocation and assembly module TamB C-terminal" evidence="5">
    <location>
        <begin position="1416"/>
        <end position="1768"/>
    </location>
</feature>
<name>A0A1X7A402_9RHOB</name>
<gene>
    <name evidence="6" type="ORF">ROJ8625_03643</name>
</gene>
<dbReference type="GO" id="GO:0009306">
    <property type="term" value="P:protein secretion"/>
    <property type="evidence" value="ECO:0007669"/>
    <property type="project" value="InterPro"/>
</dbReference>
<keyword evidence="3" id="KW-1133">Transmembrane helix</keyword>
<evidence type="ECO:0000256" key="2">
    <source>
        <dbReference type="ARBA" id="ARBA00022692"/>
    </source>
</evidence>
<dbReference type="GO" id="GO:0097347">
    <property type="term" value="C:TAM protein secretion complex"/>
    <property type="evidence" value="ECO:0007669"/>
    <property type="project" value="TreeGrafter"/>
</dbReference>
<dbReference type="RefSeq" id="WP_085793294.1">
    <property type="nucleotide sequence ID" value="NZ_FWFK01000007.1"/>
</dbReference>
<evidence type="ECO:0000256" key="3">
    <source>
        <dbReference type="ARBA" id="ARBA00022989"/>
    </source>
</evidence>
<keyword evidence="4" id="KW-0472">Membrane</keyword>
<dbReference type="PANTHER" id="PTHR36985:SF1">
    <property type="entry name" value="TRANSLOCATION AND ASSEMBLY MODULE SUBUNIT TAMB"/>
    <property type="match status" value="1"/>
</dbReference>
<dbReference type="GO" id="GO:0005886">
    <property type="term" value="C:plasma membrane"/>
    <property type="evidence" value="ECO:0007669"/>
    <property type="project" value="InterPro"/>
</dbReference>
<reference evidence="6 7" key="1">
    <citation type="submission" date="2017-03" db="EMBL/GenBank/DDBJ databases">
        <authorList>
            <person name="Afonso C.L."/>
            <person name="Miller P.J."/>
            <person name="Scott M.A."/>
            <person name="Spackman E."/>
            <person name="Goraichik I."/>
            <person name="Dimitrov K.M."/>
            <person name="Suarez D.L."/>
            <person name="Swayne D.E."/>
        </authorList>
    </citation>
    <scope>NUCLEOTIDE SEQUENCE [LARGE SCALE GENOMIC DNA]</scope>
    <source>
        <strain evidence="6 7">CECT 8625</strain>
    </source>
</reference>
<dbReference type="PANTHER" id="PTHR36985">
    <property type="entry name" value="TRANSLOCATION AND ASSEMBLY MODULE SUBUNIT TAMB"/>
    <property type="match status" value="1"/>
</dbReference>
<sequence>MKRILPLLFIGAGLAIPASVSSQDDERGRLERLIEDNLSAEGMQIDITGFRGALSSEAQLESLTIADDDGVWLSLNSVVLDWNRTALLRGRVSVNALTADEIVLNRLPGRSSDAPVEVPEAGTEPFSLPELPVSVQIGEISADRVALGETVIGQPVEFSLQGSASLAGGEADVTLDVNRTDGAQGEVTLEAGYSNETEELALNLVVDEGPGGIVASLAGIPGEPPLNLTVAGEGPLTDFTADLALATDGEDRLAGQVEILETEEGARGFDVAIDGDIRPLLTPENREFFGPNLSLEVVGRRFQSGALEVDRLDLASDAINLSGSLELSDDQWPVRFALQGEMAGADGGRVALPIPGQETLLDRAVIDVAYDSETGDGWQADISVENLERPDLSAESFTLDGEGTLTRGGGATEGGASGTLDFSGDGLSFDDPDLAQAVGDTLSGILSFDWTEDAPLQISDIDLTGAGVTATGSVEISGIADDLNLVVAPDLRVAADDISRFSGLAGRDLAGGVDVQAAGTYEPVTGAFDMAVNGTASGIETGIPEADGLIAGQLDLALDAARNEAGIILRGLDVRSDALTLTAEGRVADSDTDARFDLEIADISDVRPELSGPVALAGTVVQDGEDYTLDVDGNGPGGARIDAAVTATVVENVLSAVAGDGEVRIDTLSTFSQIAGRELGGSVQLNGTGSYDLETEAVEADVNGQSNDLAVGIAELDALLDGSATFTLDAGRDEGGIAVRTLELDSPRADISAQGLYADDGSNARFDVTLSDLAAVVPTLSGEATLSGTASQDGETWTYDVTGDAPGGVDLDVSGTAQAVGTALREIAAEGAIAAEDLSPYSGLADRELGGALDLTGSGSYALETGFFTADVEGESVDIVTGIPEVDAILEGTTTLDIDARRDADGITVDSLDVQSPRLSVSGDGVYAETGSRAEFDATLSDLAAVVEGMDGEARLSGSAVQDGDTLSFDITGAGPGGANADLDGTATLDGLNVRAVEAGGTLGIDSLAPYSDLAGRELAGSARFEGSGSYDLGTQFFSADVSGQSQDVVTGIAQADTLLAGTVTYDIDAERDDAGITLRSLNVDAPRADVAAEGVYRDENSEVTFTASLQDLSDIVDGLSGGATVDGRAVQTGPESWDVTADATGPGGAQADIDATARVVENALERIEGGGTVSVDTLGPYGALAGRSLGGSVSIEGTGAYTLATGAFEADVDGSASNLDTGIDAVDQLLSGTTTFGATASGDDTGTIRIDRLQVDAAEIDAQVDGTYGGNGGQLTYDVRLRDVGLFVPDLAGPATAQGTATLRGSGYTIDAALTGPGGADADVSGTIAQDFGSANLNANGALPLGLANPFLEPNILEGTANFSLAVNGPLALNSVSGNVTASGAEFVLAGQGLVLEGIDVQVGLNGGTANIDLTGGLSTGGTISVSGPVTLSAPFNGDLGIALNELVVTDPGLYETLVNGQLSLSGPLASTATLAGQIDLGRTEIRVPSGGASASRLSFNLEHVNTPPAVRETQRRAGLLGGDTTGDEAGGGGGVNYGLDITVSAPSQIFVRGRGLDAELGGEVQVGGTIQNPVPSGRFELIRGRLDILGQRITLSEAAIVLQGDLNPFVSVRADTQRDGNTISVIIEGPVSEPEVTFSATPERPQEEVLALLLFGRDLSEISGLQALRIANAVNTLAGRSGTSVVDRLRQSTGLDDIDVSTGADGQTELRLGRYINERAYTDVTVNSSGETEINLNLTVTDSITARGTVGSTGNTGVGVYYERDY</sequence>
<evidence type="ECO:0000256" key="1">
    <source>
        <dbReference type="ARBA" id="ARBA00004167"/>
    </source>
</evidence>
<evidence type="ECO:0000256" key="4">
    <source>
        <dbReference type="ARBA" id="ARBA00023136"/>
    </source>
</evidence>
<protein>
    <recommendedName>
        <fullName evidence="5">Translocation and assembly module TamB C-terminal domain-containing protein</fullName>
    </recommendedName>
</protein>
<keyword evidence="2" id="KW-0812">Transmembrane</keyword>
<dbReference type="InterPro" id="IPR007452">
    <property type="entry name" value="TamB_C"/>
</dbReference>
<evidence type="ECO:0000313" key="6">
    <source>
        <dbReference type="EMBL" id="SLN69794.1"/>
    </source>
</evidence>
<evidence type="ECO:0000259" key="5">
    <source>
        <dbReference type="Pfam" id="PF04357"/>
    </source>
</evidence>
<dbReference type="OrthoDB" id="7784409at2"/>
<comment type="subcellular location">
    <subcellularLocation>
        <location evidence="1">Membrane</location>
        <topology evidence="1">Single-pass membrane protein</topology>
    </subcellularLocation>
</comment>